<dbReference type="AlphaFoldDB" id="A0ABD1W708"/>
<gene>
    <name evidence="1" type="ORF">Fot_14534</name>
</gene>
<evidence type="ECO:0000313" key="1">
    <source>
        <dbReference type="EMBL" id="KAL2545301.1"/>
    </source>
</evidence>
<accession>A0ABD1W708</accession>
<sequence>MKKIVPRDLPKLPFTSSLPPLLENCQKNCSTLSQNSAPALLVTPIVFNQEEKQQNYFSNFNEDILKEEVEDSENKDITPLLRRSIVMDSHSDVNVSDIAPMLDLYSFQELPINLSPKAMEE</sequence>
<keyword evidence="2" id="KW-1185">Reference proteome</keyword>
<dbReference type="EMBL" id="JBFOLJ010000004">
    <property type="protein sequence ID" value="KAL2545301.1"/>
    <property type="molecule type" value="Genomic_DNA"/>
</dbReference>
<organism evidence="1 2">
    <name type="scientific">Forsythia ovata</name>
    <dbReference type="NCBI Taxonomy" id="205694"/>
    <lineage>
        <taxon>Eukaryota</taxon>
        <taxon>Viridiplantae</taxon>
        <taxon>Streptophyta</taxon>
        <taxon>Embryophyta</taxon>
        <taxon>Tracheophyta</taxon>
        <taxon>Spermatophyta</taxon>
        <taxon>Magnoliopsida</taxon>
        <taxon>eudicotyledons</taxon>
        <taxon>Gunneridae</taxon>
        <taxon>Pentapetalae</taxon>
        <taxon>asterids</taxon>
        <taxon>lamiids</taxon>
        <taxon>Lamiales</taxon>
        <taxon>Oleaceae</taxon>
        <taxon>Forsythieae</taxon>
        <taxon>Forsythia</taxon>
    </lineage>
</organism>
<reference evidence="2" key="1">
    <citation type="submission" date="2024-07" db="EMBL/GenBank/DDBJ databases">
        <title>Two chromosome-level genome assemblies of Korean endemic species Abeliophyllum distichum and Forsythia ovata (Oleaceae).</title>
        <authorList>
            <person name="Jang H."/>
        </authorList>
    </citation>
    <scope>NUCLEOTIDE SEQUENCE [LARGE SCALE GENOMIC DNA]</scope>
</reference>
<evidence type="ECO:0000313" key="2">
    <source>
        <dbReference type="Proteomes" id="UP001604277"/>
    </source>
</evidence>
<protein>
    <submittedName>
        <fullName evidence="1">Uncharacterized protein</fullName>
    </submittedName>
</protein>
<dbReference type="Proteomes" id="UP001604277">
    <property type="component" value="Unassembled WGS sequence"/>
</dbReference>
<proteinExistence type="predicted"/>
<comment type="caution">
    <text evidence="1">The sequence shown here is derived from an EMBL/GenBank/DDBJ whole genome shotgun (WGS) entry which is preliminary data.</text>
</comment>
<name>A0ABD1W708_9LAMI</name>